<evidence type="ECO:0000256" key="7">
    <source>
        <dbReference type="ARBA" id="ARBA00022779"/>
    </source>
</evidence>
<evidence type="ECO:0000256" key="8">
    <source>
        <dbReference type="ARBA" id="ARBA00022989"/>
    </source>
</evidence>
<keyword evidence="9 10" id="KW-0472">Membrane</keyword>
<comment type="subcellular location">
    <subcellularLocation>
        <location evidence="2">Cell membrane</location>
        <topology evidence="2">Single-pass membrane protein</topology>
    </subcellularLocation>
</comment>
<organism evidence="11 12">
    <name type="scientific">Exiguobacterium aestuarii</name>
    <dbReference type="NCBI Taxonomy" id="273527"/>
    <lineage>
        <taxon>Bacteria</taxon>
        <taxon>Bacillati</taxon>
        <taxon>Bacillota</taxon>
        <taxon>Bacilli</taxon>
        <taxon>Bacillales</taxon>
        <taxon>Bacillales Family XII. Incertae Sedis</taxon>
        <taxon>Exiguobacterium</taxon>
    </lineage>
</organism>
<keyword evidence="8 10" id="KW-1133">Transmembrane helix</keyword>
<keyword evidence="7 10" id="KW-0283">Flagellar rotation</keyword>
<evidence type="ECO:0000256" key="1">
    <source>
        <dbReference type="ARBA" id="ARBA00002254"/>
    </source>
</evidence>
<evidence type="ECO:0000313" key="12">
    <source>
        <dbReference type="Proteomes" id="UP001596439"/>
    </source>
</evidence>
<dbReference type="Proteomes" id="UP001596439">
    <property type="component" value="Unassembled WGS sequence"/>
</dbReference>
<reference evidence="12" key="1">
    <citation type="journal article" date="2019" name="Int. J. Syst. Evol. Microbiol.">
        <title>The Global Catalogue of Microorganisms (GCM) 10K type strain sequencing project: providing services to taxonomists for standard genome sequencing and annotation.</title>
        <authorList>
            <consortium name="The Broad Institute Genomics Platform"/>
            <consortium name="The Broad Institute Genome Sequencing Center for Infectious Disease"/>
            <person name="Wu L."/>
            <person name="Ma J."/>
        </authorList>
    </citation>
    <scope>NUCLEOTIDE SEQUENCE [LARGE SCALE GENOMIC DNA]</scope>
    <source>
        <strain evidence="12">CCUG 55590</strain>
    </source>
</reference>
<keyword evidence="11" id="KW-0282">Flagellum</keyword>
<dbReference type="RefSeq" id="WP_214788798.1">
    <property type="nucleotide sequence ID" value="NZ_JANIEL010000043.1"/>
</dbReference>
<comment type="similarity">
    <text evidence="3 10">Belongs to the FliL family.</text>
</comment>
<evidence type="ECO:0000313" key="11">
    <source>
        <dbReference type="EMBL" id="MFC7390093.1"/>
    </source>
</evidence>
<feature type="transmembrane region" description="Helical" evidence="10">
    <location>
        <begin position="12"/>
        <end position="33"/>
    </location>
</feature>
<comment type="function">
    <text evidence="1 10">Controls the rotational direction of flagella during chemotaxis.</text>
</comment>
<keyword evidence="6 10" id="KW-0812">Transmembrane</keyword>
<name>A0ABW2PL09_9BACL</name>
<dbReference type="PANTHER" id="PTHR35091">
    <property type="entry name" value="FLAGELLAR PROTEIN FLIL"/>
    <property type="match status" value="1"/>
</dbReference>
<keyword evidence="5 10" id="KW-0145">Chemotaxis</keyword>
<sequence>MSEEEKKKGGGLKVVIILLVVLLVMGGAGFMTYKYVFGDNVTAKTKPVTAEELAERSFMTDDMTTNIQDERFINVQFTIVTDSLETKENLELRKFQVHNVILGDLAGMTKTQLATKEDMQKFEQTLREQLNGLLEEGEVQRVYMTKKIIQ</sequence>
<gene>
    <name evidence="11" type="ORF">ACFQO8_08035</name>
</gene>
<evidence type="ECO:0000256" key="5">
    <source>
        <dbReference type="ARBA" id="ARBA00022500"/>
    </source>
</evidence>
<evidence type="ECO:0000256" key="9">
    <source>
        <dbReference type="ARBA" id="ARBA00023136"/>
    </source>
</evidence>
<evidence type="ECO:0000256" key="6">
    <source>
        <dbReference type="ARBA" id="ARBA00022692"/>
    </source>
</evidence>
<dbReference type="InterPro" id="IPR005503">
    <property type="entry name" value="FliL"/>
</dbReference>
<comment type="caution">
    <text evidence="11">The sequence shown here is derived from an EMBL/GenBank/DDBJ whole genome shotgun (WGS) entry which is preliminary data.</text>
</comment>
<keyword evidence="4 10" id="KW-1003">Cell membrane</keyword>
<proteinExistence type="inferred from homology"/>
<evidence type="ECO:0000256" key="10">
    <source>
        <dbReference type="RuleBase" id="RU364125"/>
    </source>
</evidence>
<evidence type="ECO:0000256" key="3">
    <source>
        <dbReference type="ARBA" id="ARBA00008281"/>
    </source>
</evidence>
<keyword evidence="11" id="KW-0969">Cilium</keyword>
<dbReference type="EMBL" id="JBHTCE010000001">
    <property type="protein sequence ID" value="MFC7390093.1"/>
    <property type="molecule type" value="Genomic_DNA"/>
</dbReference>
<protein>
    <recommendedName>
        <fullName evidence="10">Flagellar protein FliL</fullName>
    </recommendedName>
</protein>
<accession>A0ABW2PL09</accession>
<keyword evidence="12" id="KW-1185">Reference proteome</keyword>
<evidence type="ECO:0000256" key="4">
    <source>
        <dbReference type="ARBA" id="ARBA00022475"/>
    </source>
</evidence>
<dbReference type="Pfam" id="PF03748">
    <property type="entry name" value="FliL"/>
    <property type="match status" value="1"/>
</dbReference>
<keyword evidence="11" id="KW-0966">Cell projection</keyword>
<evidence type="ECO:0000256" key="2">
    <source>
        <dbReference type="ARBA" id="ARBA00004162"/>
    </source>
</evidence>
<dbReference type="PANTHER" id="PTHR35091:SF2">
    <property type="entry name" value="FLAGELLAR PROTEIN FLIL"/>
    <property type="match status" value="1"/>
</dbReference>